<keyword evidence="3" id="KW-1185">Reference proteome</keyword>
<reference evidence="2" key="2">
    <citation type="submission" date="2013-04" db="UniProtKB">
        <authorList>
            <consortium name="EnsemblPlants"/>
        </authorList>
    </citation>
    <scope>IDENTIFICATION</scope>
</reference>
<evidence type="ECO:0000313" key="3">
    <source>
        <dbReference type="Proteomes" id="UP000006038"/>
    </source>
</evidence>
<name>J3LQ72_ORYBR</name>
<reference evidence="2" key="1">
    <citation type="journal article" date="2013" name="Nat. Commun.">
        <title>Whole-genome sequencing of Oryza brachyantha reveals mechanisms underlying Oryza genome evolution.</title>
        <authorList>
            <person name="Chen J."/>
            <person name="Huang Q."/>
            <person name="Gao D."/>
            <person name="Wang J."/>
            <person name="Lang Y."/>
            <person name="Liu T."/>
            <person name="Li B."/>
            <person name="Bai Z."/>
            <person name="Luis Goicoechea J."/>
            <person name="Liang C."/>
            <person name="Chen C."/>
            <person name="Zhang W."/>
            <person name="Sun S."/>
            <person name="Liao Y."/>
            <person name="Zhang X."/>
            <person name="Yang L."/>
            <person name="Song C."/>
            <person name="Wang M."/>
            <person name="Shi J."/>
            <person name="Liu G."/>
            <person name="Liu J."/>
            <person name="Zhou H."/>
            <person name="Zhou W."/>
            <person name="Yu Q."/>
            <person name="An N."/>
            <person name="Chen Y."/>
            <person name="Cai Q."/>
            <person name="Wang B."/>
            <person name="Liu B."/>
            <person name="Min J."/>
            <person name="Huang Y."/>
            <person name="Wu H."/>
            <person name="Li Z."/>
            <person name="Zhang Y."/>
            <person name="Yin Y."/>
            <person name="Song W."/>
            <person name="Jiang J."/>
            <person name="Jackson S.A."/>
            <person name="Wing R.A."/>
            <person name="Wang J."/>
            <person name="Chen M."/>
        </authorList>
    </citation>
    <scope>NUCLEOTIDE SEQUENCE [LARGE SCALE GENOMIC DNA]</scope>
    <source>
        <strain evidence="2">cv. IRGC 101232</strain>
    </source>
</reference>
<protein>
    <submittedName>
        <fullName evidence="2">Uncharacterized protein</fullName>
    </submittedName>
</protein>
<proteinExistence type="predicted"/>
<evidence type="ECO:0000256" key="1">
    <source>
        <dbReference type="SAM" id="MobiDB-lite"/>
    </source>
</evidence>
<evidence type="ECO:0000313" key="2">
    <source>
        <dbReference type="EnsemblPlants" id="OB03G31980.1"/>
    </source>
</evidence>
<sequence length="79" mass="7978">MAAGVEGEGSGQSGGVRGGGGWKGGKWQGEAAAALARRGGAGGRRIPSSSVGILMWDQNYLKVDSISFPTSTHGPEKSF</sequence>
<accession>J3LQ72</accession>
<dbReference type="HOGENOM" id="CLU_2609863_0_0_1"/>
<organism evidence="2">
    <name type="scientific">Oryza brachyantha</name>
    <name type="common">malo sina</name>
    <dbReference type="NCBI Taxonomy" id="4533"/>
    <lineage>
        <taxon>Eukaryota</taxon>
        <taxon>Viridiplantae</taxon>
        <taxon>Streptophyta</taxon>
        <taxon>Embryophyta</taxon>
        <taxon>Tracheophyta</taxon>
        <taxon>Spermatophyta</taxon>
        <taxon>Magnoliopsida</taxon>
        <taxon>Liliopsida</taxon>
        <taxon>Poales</taxon>
        <taxon>Poaceae</taxon>
        <taxon>BOP clade</taxon>
        <taxon>Oryzoideae</taxon>
        <taxon>Oryzeae</taxon>
        <taxon>Oryzinae</taxon>
        <taxon>Oryza</taxon>
    </lineage>
</organism>
<dbReference type="AlphaFoldDB" id="J3LQ72"/>
<dbReference type="EnsemblPlants" id="OB03G31980.1">
    <property type="protein sequence ID" value="OB03G31980.1"/>
    <property type="gene ID" value="OB03G31980"/>
</dbReference>
<dbReference type="Gramene" id="OB03G31980.1">
    <property type="protein sequence ID" value="OB03G31980.1"/>
    <property type="gene ID" value="OB03G31980"/>
</dbReference>
<feature type="compositionally biased region" description="Gly residues" evidence="1">
    <location>
        <begin position="1"/>
        <end position="27"/>
    </location>
</feature>
<dbReference type="Proteomes" id="UP000006038">
    <property type="component" value="Chromosome 3"/>
</dbReference>
<feature type="region of interest" description="Disordered" evidence="1">
    <location>
        <begin position="1"/>
        <end position="29"/>
    </location>
</feature>